<dbReference type="PROSITE" id="PS51186">
    <property type="entry name" value="GNAT"/>
    <property type="match status" value="1"/>
</dbReference>
<evidence type="ECO:0000259" key="1">
    <source>
        <dbReference type="PROSITE" id="PS51186"/>
    </source>
</evidence>
<dbReference type="Proteomes" id="UP001431902">
    <property type="component" value="Unassembled WGS sequence"/>
</dbReference>
<feature type="domain" description="N-acetyltransferase" evidence="1">
    <location>
        <begin position="3"/>
        <end position="166"/>
    </location>
</feature>
<dbReference type="RefSeq" id="WP_283225485.1">
    <property type="nucleotide sequence ID" value="NZ_JASGBH010000014.1"/>
</dbReference>
<comment type="caution">
    <text evidence="2">The sequence shown here is derived from an EMBL/GenBank/DDBJ whole genome shotgun (WGS) entry which is preliminary data.</text>
</comment>
<keyword evidence="3" id="KW-1185">Reference proteome</keyword>
<protein>
    <submittedName>
        <fullName evidence="2">GNAT family N-acetyltransferase</fullName>
    </submittedName>
</protein>
<evidence type="ECO:0000313" key="3">
    <source>
        <dbReference type="Proteomes" id="UP001431902"/>
    </source>
</evidence>
<proteinExistence type="predicted"/>
<dbReference type="InterPro" id="IPR016181">
    <property type="entry name" value="Acyl_CoA_acyltransferase"/>
</dbReference>
<accession>A0ABT6XAN7</accession>
<organism evidence="2 3">
    <name type="scientific">Limnohabitans lacus</name>
    <dbReference type="NCBI Taxonomy" id="3045173"/>
    <lineage>
        <taxon>Bacteria</taxon>
        <taxon>Pseudomonadati</taxon>
        <taxon>Pseudomonadota</taxon>
        <taxon>Betaproteobacteria</taxon>
        <taxon>Burkholderiales</taxon>
        <taxon>Comamonadaceae</taxon>
        <taxon>Limnohabitans</taxon>
    </lineage>
</organism>
<dbReference type="InterPro" id="IPR000182">
    <property type="entry name" value="GNAT_dom"/>
</dbReference>
<gene>
    <name evidence="2" type="ORF">QLQ16_14980</name>
</gene>
<sequence>MNITISKATVADLPFVENIYVDGISCGHFNLQPGLPINKMLQDWLRKNSITRATVRKDGTQLIEEVLINFYTANIDGKFAGFLITAPETPEKIQTVEIYLLGVAKEFRKKGVATELITHAEKLAPDKANFYARCYPKSTWAISLLRKIGYRIESISKTSKVHYLRK</sequence>
<dbReference type="CDD" id="cd04301">
    <property type="entry name" value="NAT_SF"/>
    <property type="match status" value="1"/>
</dbReference>
<dbReference type="Pfam" id="PF00583">
    <property type="entry name" value="Acetyltransf_1"/>
    <property type="match status" value="1"/>
</dbReference>
<reference evidence="2" key="1">
    <citation type="submission" date="2023-05" db="EMBL/GenBank/DDBJ databases">
        <title>Limnohabitans sp. strain HM2-2 Genome sequencing and assembly.</title>
        <authorList>
            <person name="Jung Y."/>
        </authorList>
    </citation>
    <scope>NUCLEOTIDE SEQUENCE</scope>
    <source>
        <strain evidence="2">HM2-2</strain>
    </source>
</reference>
<evidence type="ECO:0000313" key="2">
    <source>
        <dbReference type="EMBL" id="MDI9235141.1"/>
    </source>
</evidence>
<dbReference type="Gene3D" id="3.40.630.30">
    <property type="match status" value="1"/>
</dbReference>
<name>A0ABT6XAN7_9BURK</name>
<dbReference type="EMBL" id="JASGBH010000014">
    <property type="protein sequence ID" value="MDI9235141.1"/>
    <property type="molecule type" value="Genomic_DNA"/>
</dbReference>
<dbReference type="SUPFAM" id="SSF55729">
    <property type="entry name" value="Acyl-CoA N-acyltransferases (Nat)"/>
    <property type="match status" value="1"/>
</dbReference>